<dbReference type="InterPro" id="IPR027417">
    <property type="entry name" value="P-loop_NTPase"/>
</dbReference>
<name>A0A840N3X7_9BRAD</name>
<dbReference type="SUPFAM" id="SSF48452">
    <property type="entry name" value="TPR-like"/>
    <property type="match status" value="2"/>
</dbReference>
<organism evidence="4 5">
    <name type="scientific">Afipia massiliensis</name>
    <dbReference type="NCBI Taxonomy" id="211460"/>
    <lineage>
        <taxon>Bacteria</taxon>
        <taxon>Pseudomonadati</taxon>
        <taxon>Pseudomonadota</taxon>
        <taxon>Alphaproteobacteria</taxon>
        <taxon>Hyphomicrobiales</taxon>
        <taxon>Nitrobacteraceae</taxon>
        <taxon>Afipia</taxon>
    </lineage>
</organism>
<dbReference type="GO" id="GO:0003677">
    <property type="term" value="F:DNA binding"/>
    <property type="evidence" value="ECO:0007669"/>
    <property type="project" value="UniProtKB-UniRule"/>
</dbReference>
<dbReference type="CDD" id="cd00383">
    <property type="entry name" value="trans_reg_C"/>
    <property type="match status" value="1"/>
</dbReference>
<dbReference type="SMART" id="SM00382">
    <property type="entry name" value="AAA"/>
    <property type="match status" value="1"/>
</dbReference>
<dbReference type="PRINTS" id="PR00364">
    <property type="entry name" value="DISEASERSIST"/>
</dbReference>
<dbReference type="SUPFAM" id="SSF52540">
    <property type="entry name" value="P-loop containing nucleoside triphosphate hydrolases"/>
    <property type="match status" value="1"/>
</dbReference>
<dbReference type="Gene3D" id="1.25.40.10">
    <property type="entry name" value="Tetratricopeptide repeat domain"/>
    <property type="match status" value="1"/>
</dbReference>
<evidence type="ECO:0000259" key="3">
    <source>
        <dbReference type="PROSITE" id="PS51755"/>
    </source>
</evidence>
<feature type="DNA-binding region" description="OmpR/PhoB-type" evidence="2">
    <location>
        <begin position="9"/>
        <end position="107"/>
    </location>
</feature>
<dbReference type="SMART" id="SM00862">
    <property type="entry name" value="Trans_reg_C"/>
    <property type="match status" value="1"/>
</dbReference>
<dbReference type="Gene3D" id="1.10.10.10">
    <property type="entry name" value="Winged helix-like DNA-binding domain superfamily/Winged helix DNA-binding domain"/>
    <property type="match status" value="1"/>
</dbReference>
<dbReference type="SUPFAM" id="SSF46894">
    <property type="entry name" value="C-terminal effector domain of the bipartite response regulators"/>
    <property type="match status" value="1"/>
</dbReference>
<evidence type="ECO:0000256" key="1">
    <source>
        <dbReference type="ARBA" id="ARBA00023125"/>
    </source>
</evidence>
<dbReference type="Gene3D" id="3.40.50.300">
    <property type="entry name" value="P-loop containing nucleotide triphosphate hydrolases"/>
    <property type="match status" value="1"/>
</dbReference>
<gene>
    <name evidence="4" type="ORF">HNQ36_003305</name>
</gene>
<dbReference type="InterPro" id="IPR002182">
    <property type="entry name" value="NB-ARC"/>
</dbReference>
<dbReference type="PROSITE" id="PS51755">
    <property type="entry name" value="OMPR_PHOB"/>
    <property type="match status" value="1"/>
</dbReference>
<accession>A0A840N3X7</accession>
<feature type="domain" description="OmpR/PhoB-type" evidence="3">
    <location>
        <begin position="9"/>
        <end position="107"/>
    </location>
</feature>
<evidence type="ECO:0000313" key="5">
    <source>
        <dbReference type="Proteomes" id="UP000521227"/>
    </source>
</evidence>
<dbReference type="Proteomes" id="UP000521227">
    <property type="component" value="Unassembled WGS sequence"/>
</dbReference>
<evidence type="ECO:0000313" key="4">
    <source>
        <dbReference type="EMBL" id="MBB5053314.1"/>
    </source>
</evidence>
<dbReference type="AlphaFoldDB" id="A0A840N3X7"/>
<dbReference type="InterPro" id="IPR001867">
    <property type="entry name" value="OmpR/PhoB-type_DNA-bd"/>
</dbReference>
<sequence length="949" mass="102745">MATAADQASDRLSFGPFNLVASERLLTKDGVPIGLGARAFDILIVLSTSPNEIISKKDLISRVWPDVTVEEGSLRFHMTSLRKALGDGKDGARYITTLAGRGYCFVAHVSRGSSAPEAPAAVANFPYANLPGRLSRIVGRDDDVQKLSADLTASRFVTIVGAGGVGKTTVAIAVAHHLMEAFAGSVLFVDLGMLIDPKLASTAVASMLGQSIQSDDATPGLIAFLKGRRILLVLDTCEHLVETVAPLAAGIIEAASQVHILATSREALRVEGEHVYRLEPLACPPVGVELTAAAVQQFPATQLFVERAIASGARLDFSDAEAFIIADICRKLDGVTLAIELAARRIESHGLQQTASLLDQRLARLWHGSRTAPARQQTLQATLDWSYGLLSEQERVVLRRLAVFVGHFTLDAALDVVTSAPLDRSIVFGAIESLVAKSMVATRPIGAMMRYRLLDTTRAYALDISLDPADAADLAMRHVSYYRRWLEQTGNEWETLTTGVERAPFFAGLNNVRAALEWCFGENGNVSIGIELTAAAAPVFLAMSLLIESQRWSERGLLALDDSRRGGREEMQLTAGLGVSLMFTRGNSDRVHAALSRSLEIAQDCSDALHSAAMLGMLQLFHLRGGDYRLALRCAEHSSMIASKLDNIRLKTMAHSLLGISRHLAGDLNGARVELEAALESESSSAAGRVAYFGFDHLSLAGASLATTLWLLGYSEQASARALKAVNDAERMSHPISLVIALTAITVLLWTDELDAAEQHLDSFISRAETQYFGPYVDVGRGLQAELAIRRGDVAAGVETLKNCLEKLHAAHYERFAARFSIMLARGYAATGRFMEGINLIEEIIPFVEAKGGIPYTPELLRLKGSILLKMPKPRIKEAETCFKQSLDLSRKHGSRVWELRAATDLAALWADQGRVKDARGLLLPVFEKFTEGVNADLCAAQHLLTRLG</sequence>
<dbReference type="InterPro" id="IPR058852">
    <property type="entry name" value="HTH_77"/>
</dbReference>
<reference evidence="4 5" key="1">
    <citation type="submission" date="2020-08" db="EMBL/GenBank/DDBJ databases">
        <title>Genomic Encyclopedia of Type Strains, Phase IV (KMG-IV): sequencing the most valuable type-strain genomes for metagenomic binning, comparative biology and taxonomic classification.</title>
        <authorList>
            <person name="Goeker M."/>
        </authorList>
    </citation>
    <scope>NUCLEOTIDE SEQUENCE [LARGE SCALE GENOMIC DNA]</scope>
    <source>
        <strain evidence="4 5">DSM 17498</strain>
    </source>
</reference>
<dbReference type="GO" id="GO:0043531">
    <property type="term" value="F:ADP binding"/>
    <property type="evidence" value="ECO:0007669"/>
    <property type="project" value="InterPro"/>
</dbReference>
<keyword evidence="1 2" id="KW-0238">DNA-binding</keyword>
<dbReference type="PANTHER" id="PTHR47691">
    <property type="entry name" value="REGULATOR-RELATED"/>
    <property type="match status" value="1"/>
</dbReference>
<dbReference type="InterPro" id="IPR003593">
    <property type="entry name" value="AAA+_ATPase"/>
</dbReference>
<dbReference type="InterPro" id="IPR011990">
    <property type="entry name" value="TPR-like_helical_dom_sf"/>
</dbReference>
<dbReference type="InterPro" id="IPR016032">
    <property type="entry name" value="Sig_transdc_resp-reg_C-effctor"/>
</dbReference>
<dbReference type="Pfam" id="PF00931">
    <property type="entry name" value="NB-ARC"/>
    <property type="match status" value="1"/>
</dbReference>
<dbReference type="Pfam" id="PF25872">
    <property type="entry name" value="HTH_77"/>
    <property type="match status" value="1"/>
</dbReference>
<comment type="caution">
    <text evidence="4">The sequence shown here is derived from an EMBL/GenBank/DDBJ whole genome shotgun (WGS) entry which is preliminary data.</text>
</comment>
<dbReference type="EMBL" id="JACHIJ010000004">
    <property type="protein sequence ID" value="MBB5053314.1"/>
    <property type="molecule type" value="Genomic_DNA"/>
</dbReference>
<dbReference type="GO" id="GO:0006355">
    <property type="term" value="P:regulation of DNA-templated transcription"/>
    <property type="evidence" value="ECO:0007669"/>
    <property type="project" value="InterPro"/>
</dbReference>
<proteinExistence type="predicted"/>
<dbReference type="InterPro" id="IPR036388">
    <property type="entry name" value="WH-like_DNA-bd_sf"/>
</dbReference>
<dbReference type="Pfam" id="PF00486">
    <property type="entry name" value="Trans_reg_C"/>
    <property type="match status" value="1"/>
</dbReference>
<evidence type="ECO:0000256" key="2">
    <source>
        <dbReference type="PROSITE-ProRule" id="PRU01091"/>
    </source>
</evidence>
<dbReference type="RefSeq" id="WP_184086813.1">
    <property type="nucleotide sequence ID" value="NZ_JACHIJ010000004.1"/>
</dbReference>
<dbReference type="GO" id="GO:0000160">
    <property type="term" value="P:phosphorelay signal transduction system"/>
    <property type="evidence" value="ECO:0007669"/>
    <property type="project" value="InterPro"/>
</dbReference>
<dbReference type="PANTHER" id="PTHR47691:SF3">
    <property type="entry name" value="HTH-TYPE TRANSCRIPTIONAL REGULATOR RV0890C-RELATED"/>
    <property type="match status" value="1"/>
</dbReference>
<protein>
    <submittedName>
        <fullName evidence="4">Putative ATPase</fullName>
    </submittedName>
</protein>